<evidence type="ECO:0000256" key="6">
    <source>
        <dbReference type="SAM" id="Phobius"/>
    </source>
</evidence>
<dbReference type="PANTHER" id="PTHR33048">
    <property type="entry name" value="PTH11-LIKE INTEGRAL MEMBRANE PROTEIN (AFU_ORTHOLOGUE AFUA_5G11245)"/>
    <property type="match status" value="1"/>
</dbReference>
<evidence type="ECO:0000256" key="1">
    <source>
        <dbReference type="ARBA" id="ARBA00004141"/>
    </source>
</evidence>
<evidence type="ECO:0000313" key="9">
    <source>
        <dbReference type="Proteomes" id="UP000244855"/>
    </source>
</evidence>
<evidence type="ECO:0000313" key="8">
    <source>
        <dbReference type="EMBL" id="PVI03919.1"/>
    </source>
</evidence>
<evidence type="ECO:0000256" key="5">
    <source>
        <dbReference type="ARBA" id="ARBA00038359"/>
    </source>
</evidence>
<evidence type="ECO:0000256" key="4">
    <source>
        <dbReference type="ARBA" id="ARBA00023136"/>
    </source>
</evidence>
<keyword evidence="4 6" id="KW-0472">Membrane</keyword>
<comment type="subcellular location">
    <subcellularLocation>
        <location evidence="1">Membrane</location>
        <topology evidence="1">Multi-pass membrane protein</topology>
    </subcellularLocation>
</comment>
<feature type="domain" description="Rhodopsin" evidence="7">
    <location>
        <begin position="11"/>
        <end position="154"/>
    </location>
</feature>
<dbReference type="EMBL" id="KZ805326">
    <property type="protein sequence ID" value="PVI03919.1"/>
    <property type="molecule type" value="Genomic_DNA"/>
</dbReference>
<proteinExistence type="inferred from homology"/>
<organism evidence="8 9">
    <name type="scientific">Periconia macrospinosa</name>
    <dbReference type="NCBI Taxonomy" id="97972"/>
    <lineage>
        <taxon>Eukaryota</taxon>
        <taxon>Fungi</taxon>
        <taxon>Dikarya</taxon>
        <taxon>Ascomycota</taxon>
        <taxon>Pezizomycotina</taxon>
        <taxon>Dothideomycetes</taxon>
        <taxon>Pleosporomycetidae</taxon>
        <taxon>Pleosporales</taxon>
        <taxon>Massarineae</taxon>
        <taxon>Periconiaceae</taxon>
        <taxon>Periconia</taxon>
    </lineage>
</organism>
<evidence type="ECO:0000259" key="7">
    <source>
        <dbReference type="Pfam" id="PF20684"/>
    </source>
</evidence>
<accession>A0A2V1E0T7</accession>
<name>A0A2V1E0T7_9PLEO</name>
<evidence type="ECO:0000256" key="2">
    <source>
        <dbReference type="ARBA" id="ARBA00022692"/>
    </source>
</evidence>
<evidence type="ECO:0000256" key="3">
    <source>
        <dbReference type="ARBA" id="ARBA00022989"/>
    </source>
</evidence>
<dbReference type="AlphaFoldDB" id="A0A2V1E0T7"/>
<dbReference type="Proteomes" id="UP000244855">
    <property type="component" value="Unassembled WGS sequence"/>
</dbReference>
<keyword evidence="9" id="KW-1185">Reference proteome</keyword>
<keyword evidence="2 6" id="KW-0812">Transmembrane</keyword>
<sequence>MVFAHTFYRNKGGLGLHIEDEHAIGGVETSAHFLKILHAIDLLWITTCTLTKLSALFFYTQIFYVKQKCICTCWITIGFTIAYELASCISFRVLLYTLVRKSWLFTLLGYCKDENVKSLMWGSIDIVPDSFIICTPVLILNTLQLPTAKRLGLLDDLFGRVIEYYRNYRYPVQVLQGVGSHQPSIRSHLQGSLRYRQYPHDNPPHFTTSSSRIFSA</sequence>
<keyword evidence="3 6" id="KW-1133">Transmembrane helix</keyword>
<feature type="transmembrane region" description="Helical" evidence="6">
    <location>
        <begin position="36"/>
        <end position="59"/>
    </location>
</feature>
<reference evidence="8 9" key="1">
    <citation type="journal article" date="2018" name="Sci. Rep.">
        <title>Comparative genomics provides insights into the lifestyle and reveals functional heterogeneity of dark septate endophytic fungi.</title>
        <authorList>
            <person name="Knapp D.G."/>
            <person name="Nemeth J.B."/>
            <person name="Barry K."/>
            <person name="Hainaut M."/>
            <person name="Henrissat B."/>
            <person name="Johnson J."/>
            <person name="Kuo A."/>
            <person name="Lim J.H.P."/>
            <person name="Lipzen A."/>
            <person name="Nolan M."/>
            <person name="Ohm R.A."/>
            <person name="Tamas L."/>
            <person name="Grigoriev I.V."/>
            <person name="Spatafora J.W."/>
            <person name="Nagy L.G."/>
            <person name="Kovacs G.M."/>
        </authorList>
    </citation>
    <scope>NUCLEOTIDE SEQUENCE [LARGE SCALE GENOMIC DNA]</scope>
    <source>
        <strain evidence="8 9">DSE2036</strain>
    </source>
</reference>
<dbReference type="InterPro" id="IPR052337">
    <property type="entry name" value="SAT4-like"/>
</dbReference>
<dbReference type="InterPro" id="IPR049326">
    <property type="entry name" value="Rhodopsin_dom_fungi"/>
</dbReference>
<feature type="transmembrane region" description="Helical" evidence="6">
    <location>
        <begin position="71"/>
        <end position="99"/>
    </location>
</feature>
<comment type="similarity">
    <text evidence="5">Belongs to the SAT4 family.</text>
</comment>
<dbReference type="Pfam" id="PF20684">
    <property type="entry name" value="Fung_rhodopsin"/>
    <property type="match status" value="1"/>
</dbReference>
<gene>
    <name evidence="8" type="ORF">DM02DRAFT_726184</name>
</gene>
<dbReference type="GO" id="GO:0016020">
    <property type="term" value="C:membrane"/>
    <property type="evidence" value="ECO:0007669"/>
    <property type="project" value="UniProtKB-SubCell"/>
</dbReference>
<dbReference type="PANTHER" id="PTHR33048:SF47">
    <property type="entry name" value="INTEGRAL MEMBRANE PROTEIN-RELATED"/>
    <property type="match status" value="1"/>
</dbReference>
<protein>
    <recommendedName>
        <fullName evidence="7">Rhodopsin domain-containing protein</fullName>
    </recommendedName>
</protein>